<dbReference type="RefSeq" id="WP_020890284.1">
    <property type="nucleotide sequence ID" value="NZ_ATNM01000018.1"/>
</dbReference>
<sequence length="81" mass="9689">MDDLFIKSRIEKIQIQYTGSKEDLQNWVQTDFLNQIVVKYEVEFYGQSPNTKKLWEGLFDKDGHILMKREILLSPSNNLFY</sequence>
<dbReference type="OrthoDB" id="943438at2"/>
<organism evidence="1 2">
    <name type="scientific">Cyclobacterium qasimii M12-11B</name>
    <dbReference type="NCBI Taxonomy" id="641524"/>
    <lineage>
        <taxon>Bacteria</taxon>
        <taxon>Pseudomonadati</taxon>
        <taxon>Bacteroidota</taxon>
        <taxon>Cytophagia</taxon>
        <taxon>Cytophagales</taxon>
        <taxon>Cyclobacteriaceae</taxon>
        <taxon>Cyclobacterium</taxon>
    </lineage>
</organism>
<dbReference type="AlphaFoldDB" id="S7VMI0"/>
<evidence type="ECO:0000313" key="1">
    <source>
        <dbReference type="EMBL" id="EPR71415.1"/>
    </source>
</evidence>
<dbReference type="STRING" id="641524.ADICYQ_0493"/>
<dbReference type="EMBL" id="ATNM01000018">
    <property type="protein sequence ID" value="EPR71415.1"/>
    <property type="molecule type" value="Genomic_DNA"/>
</dbReference>
<accession>S7VMI0</accession>
<comment type="caution">
    <text evidence="1">The sequence shown here is derived from an EMBL/GenBank/DDBJ whole genome shotgun (WGS) entry which is preliminary data.</text>
</comment>
<name>S7VMI0_9BACT</name>
<evidence type="ECO:0000313" key="2">
    <source>
        <dbReference type="Proteomes" id="UP000014974"/>
    </source>
</evidence>
<dbReference type="Proteomes" id="UP000014974">
    <property type="component" value="Unassembled WGS sequence"/>
</dbReference>
<protein>
    <submittedName>
        <fullName evidence="1">Uncharacterized protein</fullName>
    </submittedName>
</protein>
<proteinExistence type="predicted"/>
<reference evidence="1 2" key="1">
    <citation type="journal article" date="2013" name="Genome Announc.">
        <title>Draft Genome Sequence of Cyclobacterium qasimii Strain M12-11BT, Isolated from Arctic Marine Sediment.</title>
        <authorList>
            <person name="Shivaji S."/>
            <person name="Ara S."/>
            <person name="Singh A."/>
            <person name="Kumar Pinnaka A."/>
        </authorList>
    </citation>
    <scope>NUCLEOTIDE SEQUENCE [LARGE SCALE GENOMIC DNA]</scope>
    <source>
        <strain evidence="1 2">M12-11B</strain>
    </source>
</reference>
<gene>
    <name evidence="1" type="ORF">ADICYQ_0493</name>
</gene>